<dbReference type="PROSITE" id="PS51257">
    <property type="entry name" value="PROKAR_LIPOPROTEIN"/>
    <property type="match status" value="1"/>
</dbReference>
<dbReference type="Proteomes" id="UP001595818">
    <property type="component" value="Unassembled WGS sequence"/>
</dbReference>
<evidence type="ECO:0000256" key="3">
    <source>
        <dbReference type="ARBA" id="ARBA00022729"/>
    </source>
</evidence>
<dbReference type="CDD" id="cd08977">
    <property type="entry name" value="SusD"/>
    <property type="match status" value="1"/>
</dbReference>
<feature type="domain" description="RagB/SusD" evidence="6">
    <location>
        <begin position="300"/>
        <end position="600"/>
    </location>
</feature>
<keyword evidence="5" id="KW-0998">Cell outer membrane</keyword>
<evidence type="ECO:0000259" key="6">
    <source>
        <dbReference type="Pfam" id="PF07980"/>
    </source>
</evidence>
<evidence type="ECO:0000259" key="7">
    <source>
        <dbReference type="Pfam" id="PF14322"/>
    </source>
</evidence>
<dbReference type="InterPro" id="IPR033985">
    <property type="entry name" value="SusD-like_N"/>
</dbReference>
<comment type="similarity">
    <text evidence="2">Belongs to the SusD family.</text>
</comment>
<gene>
    <name evidence="8" type="ORF">ACFPFU_04155</name>
</gene>
<evidence type="ECO:0000256" key="1">
    <source>
        <dbReference type="ARBA" id="ARBA00004442"/>
    </source>
</evidence>
<proteinExistence type="inferred from homology"/>
<keyword evidence="9" id="KW-1185">Reference proteome</keyword>
<dbReference type="InterPro" id="IPR012944">
    <property type="entry name" value="SusD_RagB_dom"/>
</dbReference>
<comment type="caution">
    <text evidence="8">The sequence shown here is derived from an EMBL/GenBank/DDBJ whole genome shotgun (WGS) entry which is preliminary data.</text>
</comment>
<accession>A0ABV9SX89</accession>
<evidence type="ECO:0000256" key="5">
    <source>
        <dbReference type="ARBA" id="ARBA00023237"/>
    </source>
</evidence>
<sequence length="600" mass="69373">MNNRNNIITCFLALTLWVSSCSEEYLDREPLDQFAEGAVWNDPNLIETFVNNIYFAIPHGFHALMMSSLVDESMAVWDWETSNATKNLINPSYLGVWDENFWTGRRYQQINWTNGFRQIRACNIFMDKIGEADFDDEDFKNRLIGEVHFLRGFIYHNLISIYGGVPLITEAYGLGEDYEAPRSSYAEVVRFISEELDKAAELLPTQHFGDQLGRATKGAALAVKARTLLYAASDLYHNPSWAQGYAHPELISYTEGDQMSRWRAAKDAAKAVMDLGLYSLHNNGGDPSENFGEIFVAKQTSEDIYVRYMLQRVNEDWDIGDPGLFNGPNGYHNWGGNTPIGQLADDFEMADGSRFNWNNPSHAAAPYENRDPRFYATFLHEGAQWRPRPVNLRDSDPDGIIQVGQWERYNASTGQVEIVHGLDTRQGPIEDWNGTYTGYYLKKFIDPTVDHQYFRQEVPWRIMRYTEVLLNYVEACIELGEEGEAKTYLNMIRERAGMPPVTESGDALKERYRNERRVELAYEDHRYFDVRRWMIAPEVYTNAKGVRVRYQLLPDNTTSPDPTYTVIEVQDRAWQDRAYFLPIKLDEMNRNFNLVQNPLY</sequence>
<comment type="subcellular location">
    <subcellularLocation>
        <location evidence="1">Cell outer membrane</location>
    </subcellularLocation>
</comment>
<dbReference type="Gene3D" id="1.25.40.390">
    <property type="match status" value="1"/>
</dbReference>
<evidence type="ECO:0000313" key="8">
    <source>
        <dbReference type="EMBL" id="MFC4870867.1"/>
    </source>
</evidence>
<dbReference type="SUPFAM" id="SSF48452">
    <property type="entry name" value="TPR-like"/>
    <property type="match status" value="1"/>
</dbReference>
<evidence type="ECO:0000256" key="4">
    <source>
        <dbReference type="ARBA" id="ARBA00023136"/>
    </source>
</evidence>
<dbReference type="EMBL" id="JBHSJJ010000002">
    <property type="protein sequence ID" value="MFC4870867.1"/>
    <property type="molecule type" value="Genomic_DNA"/>
</dbReference>
<name>A0ABV9SX89_9BACT</name>
<dbReference type="Pfam" id="PF07980">
    <property type="entry name" value="SusD_RagB"/>
    <property type="match status" value="1"/>
</dbReference>
<dbReference type="InterPro" id="IPR011990">
    <property type="entry name" value="TPR-like_helical_dom_sf"/>
</dbReference>
<evidence type="ECO:0000313" key="9">
    <source>
        <dbReference type="Proteomes" id="UP001595818"/>
    </source>
</evidence>
<keyword evidence="3" id="KW-0732">Signal</keyword>
<organism evidence="8 9">
    <name type="scientific">Negadavirga shengliensis</name>
    <dbReference type="NCBI Taxonomy" id="1389218"/>
    <lineage>
        <taxon>Bacteria</taxon>
        <taxon>Pseudomonadati</taxon>
        <taxon>Bacteroidota</taxon>
        <taxon>Cytophagia</taxon>
        <taxon>Cytophagales</taxon>
        <taxon>Cyclobacteriaceae</taxon>
        <taxon>Negadavirga</taxon>
    </lineage>
</organism>
<reference evidence="9" key="1">
    <citation type="journal article" date="2019" name="Int. J. Syst. Evol. Microbiol.">
        <title>The Global Catalogue of Microorganisms (GCM) 10K type strain sequencing project: providing services to taxonomists for standard genome sequencing and annotation.</title>
        <authorList>
            <consortium name="The Broad Institute Genomics Platform"/>
            <consortium name="The Broad Institute Genome Sequencing Center for Infectious Disease"/>
            <person name="Wu L."/>
            <person name="Ma J."/>
        </authorList>
    </citation>
    <scope>NUCLEOTIDE SEQUENCE [LARGE SCALE GENOMIC DNA]</scope>
    <source>
        <strain evidence="9">CGMCC 4.7466</strain>
    </source>
</reference>
<feature type="domain" description="SusD-like N-terminal" evidence="7">
    <location>
        <begin position="90"/>
        <end position="228"/>
    </location>
</feature>
<protein>
    <submittedName>
        <fullName evidence="8">RagB/SusD family nutrient uptake outer membrane protein</fullName>
    </submittedName>
</protein>
<evidence type="ECO:0000256" key="2">
    <source>
        <dbReference type="ARBA" id="ARBA00006275"/>
    </source>
</evidence>
<dbReference type="RefSeq" id="WP_377061809.1">
    <property type="nucleotide sequence ID" value="NZ_JBHSJJ010000002.1"/>
</dbReference>
<dbReference type="Pfam" id="PF14322">
    <property type="entry name" value="SusD-like_3"/>
    <property type="match status" value="1"/>
</dbReference>
<keyword evidence="4" id="KW-0472">Membrane</keyword>